<keyword evidence="9" id="KW-0520">NAD</keyword>
<dbReference type="InterPro" id="IPR001100">
    <property type="entry name" value="Pyr_nuc-diS_OxRdtase"/>
</dbReference>
<evidence type="ECO:0000256" key="10">
    <source>
        <dbReference type="PIRSR" id="PIRSR000350-4"/>
    </source>
</evidence>
<dbReference type="GO" id="GO:0050660">
    <property type="term" value="F:flavin adenine dinucleotide binding"/>
    <property type="evidence" value="ECO:0007669"/>
    <property type="project" value="TreeGrafter"/>
</dbReference>
<dbReference type="InterPro" id="IPR036188">
    <property type="entry name" value="FAD/NAD-bd_sf"/>
</dbReference>
<dbReference type="InterPro" id="IPR016156">
    <property type="entry name" value="FAD/NAD-linked_Rdtase_dimer_sf"/>
</dbReference>
<proteinExistence type="inferred from homology"/>
<evidence type="ECO:0000256" key="5">
    <source>
        <dbReference type="ARBA" id="ARBA00023002"/>
    </source>
</evidence>
<name>U3GWA3_9CORY</name>
<dbReference type="EMBL" id="CP006365">
    <property type="protein sequence ID" value="AGU14246.1"/>
    <property type="molecule type" value="Genomic_DNA"/>
</dbReference>
<keyword evidence="2 11" id="KW-0285">Flavoprotein</keyword>
<keyword evidence="7 11" id="KW-0676">Redox-active center</keyword>
<dbReference type="STRING" id="1348662.CARG_00195"/>
<evidence type="ECO:0000256" key="7">
    <source>
        <dbReference type="ARBA" id="ARBA00023284"/>
    </source>
</evidence>
<dbReference type="InterPro" id="IPR012999">
    <property type="entry name" value="Pyr_OxRdtase_I_AS"/>
</dbReference>
<comment type="similarity">
    <text evidence="1 11">Belongs to the class-I pyridine nucleotide-disulfide oxidoreductase family.</text>
</comment>
<evidence type="ECO:0000313" key="14">
    <source>
        <dbReference type="EMBL" id="AGU14246.1"/>
    </source>
</evidence>
<keyword evidence="3 9" id="KW-0274">FAD</keyword>
<evidence type="ECO:0000256" key="9">
    <source>
        <dbReference type="PIRSR" id="PIRSR000350-3"/>
    </source>
</evidence>
<evidence type="ECO:0000313" key="15">
    <source>
        <dbReference type="Proteomes" id="UP000016943"/>
    </source>
</evidence>
<evidence type="ECO:0000256" key="2">
    <source>
        <dbReference type="ARBA" id="ARBA00022630"/>
    </source>
</evidence>
<dbReference type="SUPFAM" id="SSF51905">
    <property type="entry name" value="FAD/NAD(P)-binding domain"/>
    <property type="match status" value="1"/>
</dbReference>
<dbReference type="PRINTS" id="PR00411">
    <property type="entry name" value="PNDRDTASEI"/>
</dbReference>
<dbReference type="OrthoDB" id="9800167at2"/>
<dbReference type="GeneID" id="78248933"/>
<feature type="binding site" evidence="9">
    <location>
        <position position="276"/>
    </location>
    <ligand>
        <name>NAD(+)</name>
        <dbReference type="ChEBI" id="CHEBI:57540"/>
    </ligand>
</feature>
<evidence type="ECO:0000256" key="6">
    <source>
        <dbReference type="ARBA" id="ARBA00023157"/>
    </source>
</evidence>
<dbReference type="Proteomes" id="UP000016943">
    <property type="component" value="Chromosome"/>
</dbReference>
<dbReference type="eggNOG" id="COG1249">
    <property type="taxonomic scope" value="Bacteria"/>
</dbReference>
<gene>
    <name evidence="14" type="ORF">CARG_00195</name>
</gene>
<dbReference type="Gene3D" id="3.50.50.60">
    <property type="entry name" value="FAD/NAD(P)-binding domain"/>
    <property type="match status" value="2"/>
</dbReference>
<reference evidence="14 15" key="1">
    <citation type="journal article" date="2013" name="Genome Announc.">
        <title>Whole-Genome Sequence of the Clinical Strain Corynebacterium argentoratense DSM 44202, Isolated from a Human Throat Specimen.</title>
        <authorList>
            <person name="Bomholt C."/>
            <person name="Glaub A."/>
            <person name="Gravermann K."/>
            <person name="Albersmeier A."/>
            <person name="Brinkrolf K."/>
            <person name="Ruckert C."/>
            <person name="Tauch A."/>
        </authorList>
    </citation>
    <scope>NUCLEOTIDE SEQUENCE [LARGE SCALE GENOMIC DNA]</scope>
    <source>
        <strain evidence="14">DSM 44202</strain>
    </source>
</reference>
<dbReference type="AlphaFoldDB" id="U3GWA3"/>
<dbReference type="GO" id="GO:0003955">
    <property type="term" value="F:NAD(P)H dehydrogenase (quinone) activity"/>
    <property type="evidence" value="ECO:0007669"/>
    <property type="project" value="TreeGrafter"/>
</dbReference>
<dbReference type="InterPro" id="IPR004099">
    <property type="entry name" value="Pyr_nucl-diS_OxRdtase_dimer"/>
</dbReference>
<evidence type="ECO:0008006" key="16">
    <source>
        <dbReference type="Google" id="ProtNLM"/>
    </source>
</evidence>
<dbReference type="PANTHER" id="PTHR43014">
    <property type="entry name" value="MERCURIC REDUCTASE"/>
    <property type="match status" value="1"/>
</dbReference>
<dbReference type="Gene3D" id="3.30.390.30">
    <property type="match status" value="1"/>
</dbReference>
<dbReference type="InterPro" id="IPR023753">
    <property type="entry name" value="FAD/NAD-binding_dom"/>
</dbReference>
<keyword evidence="4" id="KW-0521">NADP</keyword>
<evidence type="ECO:0000256" key="1">
    <source>
        <dbReference type="ARBA" id="ARBA00007532"/>
    </source>
</evidence>
<dbReference type="PIRSF" id="PIRSF000350">
    <property type="entry name" value="Mercury_reductase_MerA"/>
    <property type="match status" value="1"/>
</dbReference>
<dbReference type="GO" id="GO:0016668">
    <property type="term" value="F:oxidoreductase activity, acting on a sulfur group of donors, NAD(P) as acceptor"/>
    <property type="evidence" value="ECO:0007669"/>
    <property type="project" value="InterPro"/>
</dbReference>
<evidence type="ECO:0000256" key="3">
    <source>
        <dbReference type="ARBA" id="ARBA00022827"/>
    </source>
</evidence>
<feature type="binding site" evidence="9">
    <location>
        <begin position="184"/>
        <end position="191"/>
    </location>
    <ligand>
        <name>NAD(+)</name>
        <dbReference type="ChEBI" id="CHEBI:57540"/>
    </ligand>
</feature>
<feature type="active site" description="Proton acceptor" evidence="8">
    <location>
        <position position="454"/>
    </location>
</feature>
<dbReference type="Pfam" id="PF07992">
    <property type="entry name" value="Pyr_redox_2"/>
    <property type="match status" value="1"/>
</dbReference>
<keyword evidence="6" id="KW-1015">Disulfide bond</keyword>
<dbReference type="PRINTS" id="PR00368">
    <property type="entry name" value="FADPNR"/>
</dbReference>
<dbReference type="SUPFAM" id="SSF55424">
    <property type="entry name" value="FAD/NAD-linked reductases, dimerisation (C-terminal) domain"/>
    <property type="match status" value="1"/>
</dbReference>
<feature type="domain" description="FAD/NAD(P)-binding" evidence="13">
    <location>
        <begin position="13"/>
        <end position="327"/>
    </location>
</feature>
<dbReference type="PANTHER" id="PTHR43014:SF4">
    <property type="entry name" value="PYRIDINE NUCLEOTIDE-DISULFIDE OXIDOREDUCTASE RCLA-RELATED"/>
    <property type="match status" value="1"/>
</dbReference>
<dbReference type="HOGENOM" id="CLU_016755_1_2_11"/>
<accession>U3GWA3</accession>
<dbReference type="RefSeq" id="WP_020975367.1">
    <property type="nucleotide sequence ID" value="NC_022198.1"/>
</dbReference>
<keyword evidence="5 11" id="KW-0560">Oxidoreductase</keyword>
<evidence type="ECO:0000259" key="13">
    <source>
        <dbReference type="Pfam" id="PF07992"/>
    </source>
</evidence>
<feature type="binding site" evidence="9">
    <location>
        <position position="317"/>
    </location>
    <ligand>
        <name>FAD</name>
        <dbReference type="ChEBI" id="CHEBI:57692"/>
    </ligand>
</feature>
<dbReference type="PROSITE" id="PS00076">
    <property type="entry name" value="PYRIDINE_REDOX_1"/>
    <property type="match status" value="1"/>
</dbReference>
<sequence>MSSTPSNTAEQTYDVIVVGFGKAGKTIAMKRAKAGDRVALIERDPNMYGGTCINIGCVPTKKLLTQAHAHELVVEATGESNHADALKSAEDARDAFIAKLNAANLKMAETAGVTVITGQARFTSPKQVEVTGGDDRLELSAETIIINTGAATFLPPIPGIDGPRVHTSTSIQHIDRPDNLVIVGGGPIGMEFATLFSAYGTKVTVLDGAERAFIRNDEDVAEVAAQIMNDRGVIITANAQVEKLEDTGNGVAVTYRDVTNDANKTINADVVLVAVGRKPATEGLGLEDSGIELTERGAVKVDEHCRTNIDGVYAAGDVNGGPQFTYISFDDHRVIMHDRWGVGPARTTEGRIIPTTTFMEPPLATVGMSLKEAKDSGRELSVRTKMIAGIPILPRPKIVGQPAGIARLIVDANSDEILGASLLCIDAQELINTVAVAMRAGMTATEFVEGIYTHPATSEVFNALG</sequence>
<evidence type="ECO:0000256" key="8">
    <source>
        <dbReference type="PIRSR" id="PIRSR000350-2"/>
    </source>
</evidence>
<protein>
    <recommendedName>
        <fullName evidence="16">Pyridine nucleotide-disulfide oxidoreductase</fullName>
    </recommendedName>
</protein>
<organism evidence="14 15">
    <name type="scientific">Corynebacterium argentoratense DSM 44202</name>
    <dbReference type="NCBI Taxonomy" id="1348662"/>
    <lineage>
        <taxon>Bacteria</taxon>
        <taxon>Bacillati</taxon>
        <taxon>Actinomycetota</taxon>
        <taxon>Actinomycetes</taxon>
        <taxon>Mycobacteriales</taxon>
        <taxon>Corynebacteriaceae</taxon>
        <taxon>Corynebacterium</taxon>
    </lineage>
</organism>
<feature type="domain" description="Pyridine nucleotide-disulphide oxidoreductase dimerisation" evidence="12">
    <location>
        <begin position="353"/>
        <end position="462"/>
    </location>
</feature>
<evidence type="ECO:0000256" key="11">
    <source>
        <dbReference type="RuleBase" id="RU003691"/>
    </source>
</evidence>
<evidence type="ECO:0000259" key="12">
    <source>
        <dbReference type="Pfam" id="PF02852"/>
    </source>
</evidence>
<dbReference type="KEGG" id="caz:CARG_00195"/>
<evidence type="ECO:0000256" key="4">
    <source>
        <dbReference type="ARBA" id="ARBA00022857"/>
    </source>
</evidence>
<feature type="binding site" evidence="9">
    <location>
        <position position="61"/>
    </location>
    <ligand>
        <name>FAD</name>
        <dbReference type="ChEBI" id="CHEBI:57692"/>
    </ligand>
</feature>
<keyword evidence="9" id="KW-0547">Nucleotide-binding</keyword>
<comment type="cofactor">
    <cofactor evidence="9">
        <name>FAD</name>
        <dbReference type="ChEBI" id="CHEBI:57692"/>
    </cofactor>
    <text evidence="9">Binds 1 FAD per subunit.</text>
</comment>
<dbReference type="Pfam" id="PF02852">
    <property type="entry name" value="Pyr_redox_dim"/>
    <property type="match status" value="1"/>
</dbReference>
<keyword evidence="15" id="KW-1185">Reference proteome</keyword>
<feature type="disulfide bond" description="Redox-active" evidence="10">
    <location>
        <begin position="52"/>
        <end position="57"/>
    </location>
</feature>
<dbReference type="PATRIC" id="fig|1348662.3.peg.36"/>